<protein>
    <submittedName>
        <fullName evidence="7">Polysaccharide biosynthesis protein</fullName>
    </submittedName>
</protein>
<feature type="transmembrane region" description="Helical" evidence="6">
    <location>
        <begin position="359"/>
        <end position="378"/>
    </location>
</feature>
<name>A0ABD4TBS0_9EURY</name>
<feature type="transmembrane region" description="Helical" evidence="6">
    <location>
        <begin position="296"/>
        <end position="323"/>
    </location>
</feature>
<dbReference type="PANTHER" id="PTHR30250:SF28">
    <property type="entry name" value="POLYSACCHARIDE BIOSYNTHESIS PROTEIN"/>
    <property type="match status" value="1"/>
</dbReference>
<dbReference type="RefSeq" id="WP_250986904.1">
    <property type="nucleotide sequence ID" value="NZ_QFDM01000001.1"/>
</dbReference>
<feature type="transmembrane region" description="Helical" evidence="6">
    <location>
        <begin position="110"/>
        <end position="130"/>
    </location>
</feature>
<sequence length="496" mass="54212">MPSFISNLLKMASGTVIAQIVAIILIPVVTRLYPPEFFGVNQLFLSIGAVILVVSNLSYHFAIMVTERDEDSVNILGVCVVCLLGISTGVGVVFVGFADWFGSVFNTPLIADYFVWLPLYIIFSSLIVVLNEWLSRKVRYGVIARGIVTNTVSTRVIQIGGGLAHASPLGLILGSVIGTGLATLSLLRGLKEDTALLKTVTGERMMALAARYKHFSLYASLGSLANSASWELPAFMLAYFFNPTVVGYYALAIMAVKLPMAMVGKSITQVFFQKASEERIQTGDVKNVVREVHTRLISIGIFPFVVFVILAQDLFTFVFGANWLTAGTYAMIIAPWIFAVFIISPITSLFGVLDKQRAFFFFEILTLCALTLLFYIGGTFGDPIIALTLFSIGGVFIWGAKSAYLIRESEAGYRDSVLSLARHLLLSIGVSLPLIIAKFAGVPFLLLLGVAGVTAAAYYLLIFFTDALIRKEVLRMIRGSVPPGHVEWMERLGLFR</sequence>
<keyword evidence="8" id="KW-1185">Reference proteome</keyword>
<organism evidence="7 8">
    <name type="scientific">Methanoculleus oceani</name>
    <dbReference type="NCBI Taxonomy" id="2184756"/>
    <lineage>
        <taxon>Archaea</taxon>
        <taxon>Methanobacteriati</taxon>
        <taxon>Methanobacteriota</taxon>
        <taxon>Stenosarchaea group</taxon>
        <taxon>Methanomicrobia</taxon>
        <taxon>Methanomicrobiales</taxon>
        <taxon>Methanomicrobiaceae</taxon>
        <taxon>Methanoculleus</taxon>
    </lineage>
</organism>
<dbReference type="EMBL" id="QFDM01000001">
    <property type="protein sequence ID" value="MCM2465680.1"/>
    <property type="molecule type" value="Genomic_DNA"/>
</dbReference>
<comment type="caution">
    <text evidence="7">The sequence shown here is derived from an EMBL/GenBank/DDBJ whole genome shotgun (WGS) entry which is preliminary data.</text>
</comment>
<dbReference type="AlphaFoldDB" id="A0ABD4TBS0"/>
<proteinExistence type="predicted"/>
<feature type="transmembrane region" description="Helical" evidence="6">
    <location>
        <begin position="329"/>
        <end position="352"/>
    </location>
</feature>
<keyword evidence="5 6" id="KW-0472">Membrane</keyword>
<evidence type="ECO:0000256" key="6">
    <source>
        <dbReference type="SAM" id="Phobius"/>
    </source>
</evidence>
<feature type="transmembrane region" description="Helical" evidence="6">
    <location>
        <begin position="42"/>
        <end position="63"/>
    </location>
</feature>
<dbReference type="GO" id="GO:0005886">
    <property type="term" value="C:plasma membrane"/>
    <property type="evidence" value="ECO:0007669"/>
    <property type="project" value="UniProtKB-SubCell"/>
</dbReference>
<feature type="transmembrane region" description="Helical" evidence="6">
    <location>
        <begin position="12"/>
        <end position="30"/>
    </location>
</feature>
<evidence type="ECO:0000313" key="7">
    <source>
        <dbReference type="EMBL" id="MCM2465680.1"/>
    </source>
</evidence>
<evidence type="ECO:0000256" key="1">
    <source>
        <dbReference type="ARBA" id="ARBA00004651"/>
    </source>
</evidence>
<evidence type="ECO:0000256" key="3">
    <source>
        <dbReference type="ARBA" id="ARBA00022692"/>
    </source>
</evidence>
<dbReference type="InterPro" id="IPR050833">
    <property type="entry name" value="Poly_Biosynth_Transport"/>
</dbReference>
<dbReference type="Proteomes" id="UP001523230">
    <property type="component" value="Unassembled WGS sequence"/>
</dbReference>
<dbReference type="PANTHER" id="PTHR30250">
    <property type="entry name" value="PST FAMILY PREDICTED COLANIC ACID TRANSPORTER"/>
    <property type="match status" value="1"/>
</dbReference>
<accession>A0ABD4TBS0</accession>
<feature type="transmembrane region" description="Helical" evidence="6">
    <location>
        <begin position="384"/>
        <end position="405"/>
    </location>
</feature>
<evidence type="ECO:0000256" key="5">
    <source>
        <dbReference type="ARBA" id="ARBA00023136"/>
    </source>
</evidence>
<comment type="subcellular location">
    <subcellularLocation>
        <location evidence="1">Cell membrane</location>
        <topology evidence="1">Multi-pass membrane protein</topology>
    </subcellularLocation>
</comment>
<feature type="transmembrane region" description="Helical" evidence="6">
    <location>
        <begin position="442"/>
        <end position="469"/>
    </location>
</feature>
<keyword evidence="3 6" id="KW-0812">Transmembrane</keyword>
<feature type="transmembrane region" description="Helical" evidence="6">
    <location>
        <begin position="75"/>
        <end position="98"/>
    </location>
</feature>
<evidence type="ECO:0000256" key="4">
    <source>
        <dbReference type="ARBA" id="ARBA00022989"/>
    </source>
</evidence>
<keyword evidence="2" id="KW-1003">Cell membrane</keyword>
<dbReference type="Pfam" id="PF13440">
    <property type="entry name" value="Polysacc_synt_3"/>
    <property type="match status" value="1"/>
</dbReference>
<gene>
    <name evidence="7" type="ORF">DIC75_05025</name>
</gene>
<feature type="transmembrane region" description="Helical" evidence="6">
    <location>
        <begin position="417"/>
        <end position="436"/>
    </location>
</feature>
<evidence type="ECO:0000313" key="8">
    <source>
        <dbReference type="Proteomes" id="UP001523230"/>
    </source>
</evidence>
<reference evidence="7 8" key="1">
    <citation type="submission" date="2018-05" db="EMBL/GenBank/DDBJ databases">
        <title>Isolation and characterization of genus Methanoculleus species and their viruses from deep sea marine sediment offshore southwestern Taiwan.</title>
        <authorList>
            <person name="Wei W.-H."/>
            <person name="Chen W.-C."/>
            <person name="Lai M.-C."/>
            <person name="Chen S.-C."/>
        </authorList>
    </citation>
    <scope>NUCLEOTIDE SEQUENCE [LARGE SCALE GENOMIC DNA]</scope>
    <source>
        <strain evidence="7 8">CWC-02</strain>
    </source>
</reference>
<evidence type="ECO:0000256" key="2">
    <source>
        <dbReference type="ARBA" id="ARBA00022475"/>
    </source>
</evidence>
<keyword evidence="4 6" id="KW-1133">Transmembrane helix</keyword>